<name>A0ABD3PKX8_9STRA</name>
<dbReference type="GO" id="GO:0016301">
    <property type="term" value="F:kinase activity"/>
    <property type="evidence" value="ECO:0007669"/>
    <property type="project" value="UniProtKB-KW"/>
</dbReference>
<evidence type="ECO:0000256" key="2">
    <source>
        <dbReference type="ARBA" id="ARBA00022741"/>
    </source>
</evidence>
<gene>
    <name evidence="6" type="ORF">ACHAWO_010075</name>
</gene>
<keyword evidence="4" id="KW-0067">ATP-binding</keyword>
<feature type="domain" description="Protein kinase" evidence="5">
    <location>
        <begin position="366"/>
        <end position="637"/>
    </location>
</feature>
<keyword evidence="1" id="KW-0808">Transferase</keyword>
<organism evidence="6 7">
    <name type="scientific">Cyclotella atomus</name>
    <dbReference type="NCBI Taxonomy" id="382360"/>
    <lineage>
        <taxon>Eukaryota</taxon>
        <taxon>Sar</taxon>
        <taxon>Stramenopiles</taxon>
        <taxon>Ochrophyta</taxon>
        <taxon>Bacillariophyta</taxon>
        <taxon>Coscinodiscophyceae</taxon>
        <taxon>Thalassiosirophycidae</taxon>
        <taxon>Stephanodiscales</taxon>
        <taxon>Stephanodiscaceae</taxon>
        <taxon>Cyclotella</taxon>
    </lineage>
</organism>
<dbReference type="AlphaFoldDB" id="A0ABD3PKX8"/>
<evidence type="ECO:0000256" key="3">
    <source>
        <dbReference type="ARBA" id="ARBA00022777"/>
    </source>
</evidence>
<evidence type="ECO:0000259" key="5">
    <source>
        <dbReference type="PROSITE" id="PS50011"/>
    </source>
</evidence>
<dbReference type="CDD" id="cd13999">
    <property type="entry name" value="STKc_MAP3K-like"/>
    <property type="match status" value="1"/>
</dbReference>
<evidence type="ECO:0000256" key="1">
    <source>
        <dbReference type="ARBA" id="ARBA00022679"/>
    </source>
</evidence>
<dbReference type="InterPro" id="IPR051681">
    <property type="entry name" value="Ser/Thr_Kinases-Pseudokinases"/>
</dbReference>
<dbReference type="Gene3D" id="3.30.200.20">
    <property type="entry name" value="Phosphorylase Kinase, domain 1"/>
    <property type="match status" value="1"/>
</dbReference>
<dbReference type="PANTHER" id="PTHR44329">
    <property type="entry name" value="SERINE/THREONINE-PROTEIN KINASE TNNI3K-RELATED"/>
    <property type="match status" value="1"/>
</dbReference>
<dbReference type="InterPro" id="IPR013587">
    <property type="entry name" value="Nitrate/nitrite_sensing"/>
</dbReference>
<keyword evidence="2" id="KW-0547">Nucleotide-binding</keyword>
<evidence type="ECO:0000313" key="7">
    <source>
        <dbReference type="Proteomes" id="UP001530400"/>
    </source>
</evidence>
<dbReference type="Gene3D" id="1.10.510.10">
    <property type="entry name" value="Transferase(Phosphotransferase) domain 1"/>
    <property type="match status" value="1"/>
</dbReference>
<dbReference type="InterPro" id="IPR008271">
    <property type="entry name" value="Ser/Thr_kinase_AS"/>
</dbReference>
<keyword evidence="7" id="KW-1185">Reference proteome</keyword>
<dbReference type="PANTHER" id="PTHR44329:SF288">
    <property type="entry name" value="MITOGEN-ACTIVATED PROTEIN KINASE KINASE KINASE 20"/>
    <property type="match status" value="1"/>
</dbReference>
<dbReference type="GO" id="GO:0005524">
    <property type="term" value="F:ATP binding"/>
    <property type="evidence" value="ECO:0007669"/>
    <property type="project" value="UniProtKB-KW"/>
</dbReference>
<reference evidence="6 7" key="1">
    <citation type="submission" date="2024-10" db="EMBL/GenBank/DDBJ databases">
        <title>Updated reference genomes for cyclostephanoid diatoms.</title>
        <authorList>
            <person name="Roberts W.R."/>
            <person name="Alverson A.J."/>
        </authorList>
    </citation>
    <scope>NUCLEOTIDE SEQUENCE [LARGE SCALE GENOMIC DNA]</scope>
    <source>
        <strain evidence="6 7">AJA010-31</strain>
    </source>
</reference>
<dbReference type="SMART" id="SM00220">
    <property type="entry name" value="S_TKc"/>
    <property type="match status" value="1"/>
</dbReference>
<dbReference type="Pfam" id="PF00069">
    <property type="entry name" value="Pkinase"/>
    <property type="match status" value="1"/>
</dbReference>
<sequence length="679" mass="76669">MNAATALRPTLRLIHCLQRERGASCALAGIQAADCINISKCNENVRLARAATNAAVKAFYQCDDVLHHTSSFNAASELFSVRELVDGAKKENPDNTCDEGKYEFIHRVVKDYSSLISRVIKLYVFDIIDSSRMDNDHRIESESLLKLLLSFVELKESLGVERASLTGIMALGIKNSNANYDEVGDNSIRDQAPKSDALSLPFIINDVVMVVENQHRILSELEQNSGVNITEQTQDYDYDDQAVALDPNLLRLIGDSIKLSEEMRNLQDRIRKDFDMTRFQQGMTMEAFWSDITLYMDKLHSIELLLLEELDQCNDKLDDFDLLSLEKKVKCNLQPQAADSLLDSSKSNPISENVDLKEWEINLYDVEFQRRIGRGAAGTTYLAKWTGQKVAVKCASMSELGLDGWRTELASLRQLHHPNIVRFLGAIYNPSPLTYCLVLEYCEEDLSNRLTKATPAGFILKVAHDIASGLFYLHQKCIIHRDIKPGNCLIQGNINAHYTAKLTDFGLAATIQNSTKGQELTAETGTYRYMSPQIIRHEPYDFSADVYSFALLMWELITRETPFEPLGQIEAAAASAIEHNRPPFPPGISLALKAVIERCWVDRPDDRMTVPSIIEWLENATNHLAKESIVWLDHPYGHAVYKTQKGVHASAKERRKKTTLLRNALFGKKKRNDTFDRMG</sequence>
<keyword evidence="3" id="KW-0418">Kinase</keyword>
<dbReference type="Pfam" id="PF08376">
    <property type="entry name" value="NIT"/>
    <property type="match status" value="1"/>
</dbReference>
<dbReference type="InterPro" id="IPR011009">
    <property type="entry name" value="Kinase-like_dom_sf"/>
</dbReference>
<protein>
    <recommendedName>
        <fullName evidence="5">Protein kinase domain-containing protein</fullName>
    </recommendedName>
</protein>
<dbReference type="EMBL" id="JALLPJ020000569">
    <property type="protein sequence ID" value="KAL3788343.1"/>
    <property type="molecule type" value="Genomic_DNA"/>
</dbReference>
<dbReference type="InterPro" id="IPR000719">
    <property type="entry name" value="Prot_kinase_dom"/>
</dbReference>
<accession>A0ABD3PKX8</accession>
<proteinExistence type="predicted"/>
<comment type="caution">
    <text evidence="6">The sequence shown here is derived from an EMBL/GenBank/DDBJ whole genome shotgun (WGS) entry which is preliminary data.</text>
</comment>
<dbReference type="SUPFAM" id="SSF56112">
    <property type="entry name" value="Protein kinase-like (PK-like)"/>
    <property type="match status" value="1"/>
</dbReference>
<dbReference type="Proteomes" id="UP001530400">
    <property type="component" value="Unassembled WGS sequence"/>
</dbReference>
<evidence type="ECO:0000256" key="4">
    <source>
        <dbReference type="ARBA" id="ARBA00022840"/>
    </source>
</evidence>
<evidence type="ECO:0000313" key="6">
    <source>
        <dbReference type="EMBL" id="KAL3788343.1"/>
    </source>
</evidence>
<dbReference type="PROSITE" id="PS50011">
    <property type="entry name" value="PROTEIN_KINASE_DOM"/>
    <property type="match status" value="1"/>
</dbReference>
<dbReference type="PROSITE" id="PS00108">
    <property type="entry name" value="PROTEIN_KINASE_ST"/>
    <property type="match status" value="1"/>
</dbReference>